<dbReference type="InterPro" id="IPR013320">
    <property type="entry name" value="ConA-like_dom_sf"/>
</dbReference>
<evidence type="ECO:0000313" key="1">
    <source>
        <dbReference type="EMBL" id="CAF4370556.1"/>
    </source>
</evidence>
<accession>A0A8S2UZP1</accession>
<organism evidence="1 2">
    <name type="scientific">Rotaria magnacalcarata</name>
    <dbReference type="NCBI Taxonomy" id="392030"/>
    <lineage>
        <taxon>Eukaryota</taxon>
        <taxon>Metazoa</taxon>
        <taxon>Spiralia</taxon>
        <taxon>Gnathifera</taxon>
        <taxon>Rotifera</taxon>
        <taxon>Eurotatoria</taxon>
        <taxon>Bdelloidea</taxon>
        <taxon>Philodinida</taxon>
        <taxon>Philodinidae</taxon>
        <taxon>Rotaria</taxon>
    </lineage>
</organism>
<dbReference type="EMBL" id="CAJOBI010050720">
    <property type="protein sequence ID" value="CAF4370556.1"/>
    <property type="molecule type" value="Genomic_DNA"/>
</dbReference>
<gene>
    <name evidence="1" type="ORF">SMN809_LOCUS29118</name>
</gene>
<feature type="non-terminal residue" evidence="1">
    <location>
        <position position="77"/>
    </location>
</feature>
<name>A0A8S2UZP1_9BILA</name>
<proteinExistence type="predicted"/>
<evidence type="ECO:0000313" key="2">
    <source>
        <dbReference type="Proteomes" id="UP000676336"/>
    </source>
</evidence>
<dbReference type="Gene3D" id="2.60.120.200">
    <property type="match status" value="1"/>
</dbReference>
<protein>
    <submittedName>
        <fullName evidence="1">Uncharacterized protein</fullName>
    </submittedName>
</protein>
<reference evidence="1" key="1">
    <citation type="submission" date="2021-02" db="EMBL/GenBank/DDBJ databases">
        <authorList>
            <person name="Nowell W R."/>
        </authorList>
    </citation>
    <scope>NUCLEOTIDE SEQUENCE</scope>
</reference>
<dbReference type="AlphaFoldDB" id="A0A8S2UZP1"/>
<sequence>MFNSYDGATYGGPSYTTSLLGYGAAISLASSSAQYMSVSSKQVQLSSTSFTLEAWIYPISLTTTDYGIFGQCQSVAT</sequence>
<dbReference type="Proteomes" id="UP000676336">
    <property type="component" value="Unassembled WGS sequence"/>
</dbReference>
<comment type="caution">
    <text evidence="1">The sequence shown here is derived from an EMBL/GenBank/DDBJ whole genome shotgun (WGS) entry which is preliminary data.</text>
</comment>
<dbReference type="SUPFAM" id="SSF49899">
    <property type="entry name" value="Concanavalin A-like lectins/glucanases"/>
    <property type="match status" value="1"/>
</dbReference>